<feature type="domain" description="DUF2179" evidence="6">
    <location>
        <begin position="1"/>
        <end position="37"/>
    </location>
</feature>
<keyword evidence="5" id="KW-0472">Membrane</keyword>
<evidence type="ECO:0000256" key="2">
    <source>
        <dbReference type="ARBA" id="ARBA00022475"/>
    </source>
</evidence>
<accession>A0A9X6SRS6</accession>
<comment type="caution">
    <text evidence="7">The sequence shown here is derived from an EMBL/GenBank/DDBJ whole genome shotgun (WGS) entry which is preliminary data.</text>
</comment>
<dbReference type="Gene3D" id="3.30.70.120">
    <property type="match status" value="1"/>
</dbReference>
<dbReference type="InterPro" id="IPR015867">
    <property type="entry name" value="N-reg_PII/ATP_PRibTrfase_C"/>
</dbReference>
<name>A0A9X6SRS6_BACCE</name>
<dbReference type="EMBL" id="NVMX01000524">
    <property type="protein sequence ID" value="PDZ93713.1"/>
    <property type="molecule type" value="Genomic_DNA"/>
</dbReference>
<dbReference type="InterPro" id="IPR019264">
    <property type="entry name" value="DUF2179"/>
</dbReference>
<dbReference type="AlphaFoldDB" id="A0A9X6SRS6"/>
<dbReference type="Proteomes" id="UP000219922">
    <property type="component" value="Unassembled WGS sequence"/>
</dbReference>
<gene>
    <name evidence="7" type="ORF">CON36_37760</name>
</gene>
<keyword evidence="2" id="KW-1003">Cell membrane</keyword>
<reference evidence="7 8" key="1">
    <citation type="submission" date="2017-09" db="EMBL/GenBank/DDBJ databases">
        <title>Large-scale bioinformatics analysis of Bacillus genomes uncovers conserved roles of natural products in bacterial physiology.</title>
        <authorList>
            <consortium name="Agbiome Team Llc"/>
            <person name="Bleich R.M."/>
            <person name="Grubbs K.J."/>
            <person name="Santa Maria K.C."/>
            <person name="Allen S.E."/>
            <person name="Farag S."/>
            <person name="Shank E.A."/>
            <person name="Bowers A."/>
        </authorList>
    </citation>
    <scope>NUCLEOTIDE SEQUENCE [LARGE SCALE GENOMIC DNA]</scope>
    <source>
        <strain evidence="7 8">AFS092789</strain>
    </source>
</reference>
<dbReference type="Pfam" id="PF10035">
    <property type="entry name" value="DUF2179"/>
    <property type="match status" value="1"/>
</dbReference>
<organism evidence="7 8">
    <name type="scientific">Bacillus cereus</name>
    <dbReference type="NCBI Taxonomy" id="1396"/>
    <lineage>
        <taxon>Bacteria</taxon>
        <taxon>Bacillati</taxon>
        <taxon>Bacillota</taxon>
        <taxon>Bacilli</taxon>
        <taxon>Bacillales</taxon>
        <taxon>Bacillaceae</taxon>
        <taxon>Bacillus</taxon>
        <taxon>Bacillus cereus group</taxon>
    </lineage>
</organism>
<evidence type="ECO:0000256" key="3">
    <source>
        <dbReference type="ARBA" id="ARBA00022692"/>
    </source>
</evidence>
<keyword evidence="3" id="KW-0812">Transmembrane</keyword>
<comment type="subcellular location">
    <subcellularLocation>
        <location evidence="1">Cell membrane</location>
        <topology evidence="1">Multi-pass membrane protein</topology>
    </subcellularLocation>
</comment>
<evidence type="ECO:0000313" key="7">
    <source>
        <dbReference type="EMBL" id="PDZ93713.1"/>
    </source>
</evidence>
<evidence type="ECO:0000256" key="5">
    <source>
        <dbReference type="ARBA" id="ARBA00023136"/>
    </source>
</evidence>
<proteinExistence type="predicted"/>
<evidence type="ECO:0000313" key="8">
    <source>
        <dbReference type="Proteomes" id="UP000219922"/>
    </source>
</evidence>
<evidence type="ECO:0000256" key="4">
    <source>
        <dbReference type="ARBA" id="ARBA00022989"/>
    </source>
</evidence>
<sequence>MIFLIINRLEEAKVKSMVDEIDPEAFLAVGHINDVKGMHFNKKKLH</sequence>
<protein>
    <recommendedName>
        <fullName evidence="6">DUF2179 domain-containing protein</fullName>
    </recommendedName>
</protein>
<evidence type="ECO:0000259" key="6">
    <source>
        <dbReference type="Pfam" id="PF10035"/>
    </source>
</evidence>
<keyword evidence="4" id="KW-1133">Transmembrane helix</keyword>
<evidence type="ECO:0000256" key="1">
    <source>
        <dbReference type="ARBA" id="ARBA00004651"/>
    </source>
</evidence>
<dbReference type="GO" id="GO:0005886">
    <property type="term" value="C:plasma membrane"/>
    <property type="evidence" value="ECO:0007669"/>
    <property type="project" value="UniProtKB-SubCell"/>
</dbReference>